<comment type="caution">
    <text evidence="2">The sequence shown here is derived from an EMBL/GenBank/DDBJ whole genome shotgun (WGS) entry which is preliminary data.</text>
</comment>
<organism evidence="2 3">
    <name type="scientific">Pleurodeles waltl</name>
    <name type="common">Iberian ribbed newt</name>
    <dbReference type="NCBI Taxonomy" id="8319"/>
    <lineage>
        <taxon>Eukaryota</taxon>
        <taxon>Metazoa</taxon>
        <taxon>Chordata</taxon>
        <taxon>Craniata</taxon>
        <taxon>Vertebrata</taxon>
        <taxon>Euteleostomi</taxon>
        <taxon>Amphibia</taxon>
        <taxon>Batrachia</taxon>
        <taxon>Caudata</taxon>
        <taxon>Salamandroidea</taxon>
        <taxon>Salamandridae</taxon>
        <taxon>Pleurodelinae</taxon>
        <taxon>Pleurodeles</taxon>
    </lineage>
</organism>
<protein>
    <submittedName>
        <fullName evidence="2">Uncharacterized protein</fullName>
    </submittedName>
</protein>
<evidence type="ECO:0000256" key="1">
    <source>
        <dbReference type="SAM" id="Phobius"/>
    </source>
</evidence>
<dbReference type="Proteomes" id="UP001066276">
    <property type="component" value="Chromosome 3_2"/>
</dbReference>
<keyword evidence="3" id="KW-1185">Reference proteome</keyword>
<keyword evidence="1" id="KW-0812">Transmembrane</keyword>
<sequence length="78" mass="8750">MGVSKIEHSSTPGSVAIHLSLKQQLRKEASRRTRRNPFQYGRRDFAVMTEVFLVLFLSLCGPAAAVRTQTELPMMAET</sequence>
<dbReference type="AlphaFoldDB" id="A0AAV7TSK8"/>
<keyword evidence="1" id="KW-0472">Membrane</keyword>
<name>A0AAV7TSK8_PLEWA</name>
<keyword evidence="1" id="KW-1133">Transmembrane helix</keyword>
<dbReference type="EMBL" id="JANPWB010000006">
    <property type="protein sequence ID" value="KAJ1179446.1"/>
    <property type="molecule type" value="Genomic_DNA"/>
</dbReference>
<evidence type="ECO:0000313" key="3">
    <source>
        <dbReference type="Proteomes" id="UP001066276"/>
    </source>
</evidence>
<evidence type="ECO:0000313" key="2">
    <source>
        <dbReference type="EMBL" id="KAJ1179446.1"/>
    </source>
</evidence>
<proteinExistence type="predicted"/>
<accession>A0AAV7TSK8</accession>
<feature type="transmembrane region" description="Helical" evidence="1">
    <location>
        <begin position="45"/>
        <end position="65"/>
    </location>
</feature>
<reference evidence="2" key="1">
    <citation type="journal article" date="2022" name="bioRxiv">
        <title>Sequencing and chromosome-scale assembly of the giantPleurodeles waltlgenome.</title>
        <authorList>
            <person name="Brown T."/>
            <person name="Elewa A."/>
            <person name="Iarovenko S."/>
            <person name="Subramanian E."/>
            <person name="Araus A.J."/>
            <person name="Petzold A."/>
            <person name="Susuki M."/>
            <person name="Suzuki K.-i.T."/>
            <person name="Hayashi T."/>
            <person name="Toyoda A."/>
            <person name="Oliveira C."/>
            <person name="Osipova E."/>
            <person name="Leigh N.D."/>
            <person name="Simon A."/>
            <person name="Yun M.H."/>
        </authorList>
    </citation>
    <scope>NUCLEOTIDE SEQUENCE</scope>
    <source>
        <strain evidence="2">20211129_DDA</strain>
        <tissue evidence="2">Liver</tissue>
    </source>
</reference>
<gene>
    <name evidence="2" type="ORF">NDU88_004680</name>
</gene>